<evidence type="ECO:0000256" key="8">
    <source>
        <dbReference type="ARBA" id="ARBA00023098"/>
    </source>
</evidence>
<dbReference type="SUPFAM" id="SSF56024">
    <property type="entry name" value="Phospholipase D/nuclease"/>
    <property type="match status" value="2"/>
</dbReference>
<dbReference type="Gene3D" id="3.30.870.10">
    <property type="entry name" value="Endonuclease Chain A"/>
    <property type="match status" value="2"/>
</dbReference>
<sequence length="488" mass="54232">MRGFFQDAETFALLLLAAHILIVAVAAVLVSVNRRPSSAIAWVLAIIFIPILGAVAFFFVGYSKLPKARRDKQREVNNLVLARAEGSPLISRGLDWPEWLHSAVVLNSNLGALPMVAGNSATLLGDYNGTFDAMIAEIDAATSYVHVEFYILVLDATTAPYFQALARARSRGVDVRVLSDHLAGLKFPGRKETLAFLQKIGAEYRPMLPVRPWRGEWQRPDLRNHRKILVVDGRVGFTGSQNVIDASYDTPANLKRGLQWHELMMRVEGPVVRELDAVFATDWYSEAGVILPLDSSLMGVSEHSALVDAQVLPSGPSFDNDNNLKLYATLIHKAERRVSITSPYFVPDESILMAIVTAAARGLSVELFVSEVGDQSMVYHAQRSYYEALLRAGVRIYLYRAPKVLHSKHFTIDEEVAVIGSSNMDVRSFSLNMEVSVLVHGRGFVEAIRGIEDGYRAESRELQLEDWIRRPVAQKVFDNLARLTASLQ</sequence>
<dbReference type="PANTHER" id="PTHR21248:SF22">
    <property type="entry name" value="PHOSPHOLIPASE D"/>
    <property type="match status" value="1"/>
</dbReference>
<keyword evidence="7 13" id="KW-1133">Transmembrane helix</keyword>
<evidence type="ECO:0000256" key="4">
    <source>
        <dbReference type="ARBA" id="ARBA00022679"/>
    </source>
</evidence>
<reference evidence="15 16" key="1">
    <citation type="submission" date="2018-10" db="EMBL/GenBank/DDBJ databases">
        <title>Genomic Encyclopedia of Type Strains, Phase IV (KMG-IV): sequencing the most valuable type-strain genomes for metagenomic binning, comparative biology and taxonomic classification.</title>
        <authorList>
            <person name="Goeker M."/>
        </authorList>
    </citation>
    <scope>NUCLEOTIDE SEQUENCE [LARGE SCALE GENOMIC DNA]</scope>
    <source>
        <strain evidence="15 16">DSM 25586</strain>
    </source>
</reference>
<comment type="subcellular location">
    <subcellularLocation>
        <location evidence="1">Cell membrane</location>
        <topology evidence="1">Multi-pass membrane protein</topology>
    </subcellularLocation>
</comment>
<evidence type="ECO:0000256" key="13">
    <source>
        <dbReference type="SAM" id="Phobius"/>
    </source>
</evidence>
<dbReference type="EC" id="2.7.8.-" evidence="12"/>
<evidence type="ECO:0000256" key="9">
    <source>
        <dbReference type="ARBA" id="ARBA00023136"/>
    </source>
</evidence>
<dbReference type="InterPro" id="IPR025202">
    <property type="entry name" value="PLD-like_dom"/>
</dbReference>
<keyword evidence="2" id="KW-1003">Cell membrane</keyword>
<dbReference type="InterPro" id="IPR027379">
    <property type="entry name" value="CLS_N"/>
</dbReference>
<evidence type="ECO:0000313" key="16">
    <source>
        <dbReference type="Proteomes" id="UP000276055"/>
    </source>
</evidence>
<dbReference type="EMBL" id="RBIR01000009">
    <property type="protein sequence ID" value="RKR13670.1"/>
    <property type="molecule type" value="Genomic_DNA"/>
</dbReference>
<keyword evidence="4" id="KW-0808">Transferase</keyword>
<feature type="transmembrane region" description="Helical" evidence="13">
    <location>
        <begin position="12"/>
        <end position="33"/>
    </location>
</feature>
<name>A0A495E9S3_9MICC</name>
<evidence type="ECO:0000256" key="2">
    <source>
        <dbReference type="ARBA" id="ARBA00022475"/>
    </source>
</evidence>
<keyword evidence="3" id="KW-0444">Lipid biosynthesis</keyword>
<keyword evidence="10" id="KW-0594">Phospholipid biosynthesis</keyword>
<dbReference type="AlphaFoldDB" id="A0A495E9S3"/>
<organism evidence="15 16">
    <name type="scientific">Arthrobacter oryzae</name>
    <dbReference type="NCBI Taxonomy" id="409290"/>
    <lineage>
        <taxon>Bacteria</taxon>
        <taxon>Bacillati</taxon>
        <taxon>Actinomycetota</taxon>
        <taxon>Actinomycetes</taxon>
        <taxon>Micrococcales</taxon>
        <taxon>Micrococcaceae</taxon>
        <taxon>Arthrobacter</taxon>
    </lineage>
</organism>
<dbReference type="PANTHER" id="PTHR21248">
    <property type="entry name" value="CARDIOLIPIN SYNTHASE"/>
    <property type="match status" value="1"/>
</dbReference>
<proteinExistence type="predicted"/>
<gene>
    <name evidence="15" type="ORF">C8D78_3326</name>
</gene>
<evidence type="ECO:0000256" key="10">
    <source>
        <dbReference type="ARBA" id="ARBA00023209"/>
    </source>
</evidence>
<dbReference type="Pfam" id="PF13396">
    <property type="entry name" value="PLDc_N"/>
    <property type="match status" value="1"/>
</dbReference>
<dbReference type="NCBIfam" id="TIGR04265">
    <property type="entry name" value="bac_cardiolipin"/>
    <property type="match status" value="1"/>
</dbReference>
<evidence type="ECO:0000313" key="15">
    <source>
        <dbReference type="EMBL" id="RKR13670.1"/>
    </source>
</evidence>
<keyword evidence="6" id="KW-0677">Repeat</keyword>
<evidence type="ECO:0000256" key="11">
    <source>
        <dbReference type="ARBA" id="ARBA00023264"/>
    </source>
</evidence>
<evidence type="ECO:0000256" key="7">
    <source>
        <dbReference type="ARBA" id="ARBA00022989"/>
    </source>
</evidence>
<feature type="domain" description="PLD phosphodiesterase" evidence="14">
    <location>
        <begin position="401"/>
        <end position="428"/>
    </location>
</feature>
<evidence type="ECO:0000256" key="1">
    <source>
        <dbReference type="ARBA" id="ARBA00004651"/>
    </source>
</evidence>
<dbReference type="RefSeq" id="WP_120954951.1">
    <property type="nucleotide sequence ID" value="NZ_RBIR01000009.1"/>
</dbReference>
<dbReference type="GO" id="GO:0008808">
    <property type="term" value="F:cardiolipin synthase activity"/>
    <property type="evidence" value="ECO:0007669"/>
    <property type="project" value="UniProtKB-UniRule"/>
</dbReference>
<dbReference type="InterPro" id="IPR022924">
    <property type="entry name" value="Cardiolipin_synthase"/>
</dbReference>
<dbReference type="GO" id="GO:0005886">
    <property type="term" value="C:plasma membrane"/>
    <property type="evidence" value="ECO:0007669"/>
    <property type="project" value="UniProtKB-SubCell"/>
</dbReference>
<dbReference type="PROSITE" id="PS50035">
    <property type="entry name" value="PLD"/>
    <property type="match status" value="2"/>
</dbReference>
<feature type="domain" description="PLD phosphodiesterase" evidence="14">
    <location>
        <begin position="220"/>
        <end position="247"/>
    </location>
</feature>
<keyword evidence="5 13" id="KW-0812">Transmembrane</keyword>
<evidence type="ECO:0000256" key="12">
    <source>
        <dbReference type="NCBIfam" id="TIGR04265"/>
    </source>
</evidence>
<evidence type="ECO:0000256" key="3">
    <source>
        <dbReference type="ARBA" id="ARBA00022516"/>
    </source>
</evidence>
<dbReference type="SMART" id="SM00155">
    <property type="entry name" value="PLDc"/>
    <property type="match status" value="2"/>
</dbReference>
<feature type="transmembrane region" description="Helical" evidence="13">
    <location>
        <begin position="39"/>
        <end position="62"/>
    </location>
</feature>
<keyword evidence="11" id="KW-1208">Phospholipid metabolism</keyword>
<dbReference type="Proteomes" id="UP000276055">
    <property type="component" value="Unassembled WGS sequence"/>
</dbReference>
<comment type="caution">
    <text evidence="15">The sequence shown here is derived from an EMBL/GenBank/DDBJ whole genome shotgun (WGS) entry which is preliminary data.</text>
</comment>
<protein>
    <recommendedName>
        <fullName evidence="12">Cardiolipin synthase</fullName>
        <ecNumber evidence="12">2.7.8.-</ecNumber>
    </recommendedName>
</protein>
<keyword evidence="8" id="KW-0443">Lipid metabolism</keyword>
<evidence type="ECO:0000256" key="5">
    <source>
        <dbReference type="ARBA" id="ARBA00022692"/>
    </source>
</evidence>
<evidence type="ECO:0000256" key="6">
    <source>
        <dbReference type="ARBA" id="ARBA00022737"/>
    </source>
</evidence>
<dbReference type="GO" id="GO:0032049">
    <property type="term" value="P:cardiolipin biosynthetic process"/>
    <property type="evidence" value="ECO:0007669"/>
    <property type="project" value="UniProtKB-UniRule"/>
</dbReference>
<keyword evidence="9 13" id="KW-0472">Membrane</keyword>
<evidence type="ECO:0000259" key="14">
    <source>
        <dbReference type="PROSITE" id="PS50035"/>
    </source>
</evidence>
<dbReference type="InterPro" id="IPR001736">
    <property type="entry name" value="PLipase_D/transphosphatidylase"/>
</dbReference>
<dbReference type="OrthoDB" id="9762009at2"/>
<dbReference type="Pfam" id="PF13091">
    <property type="entry name" value="PLDc_2"/>
    <property type="match status" value="2"/>
</dbReference>
<accession>A0A495E9S3</accession>
<dbReference type="CDD" id="cd09158">
    <property type="entry name" value="PLDc_EcCLS_like_2"/>
    <property type="match status" value="1"/>
</dbReference>